<organism evidence="1">
    <name type="scientific">Cacopsylla melanoneura</name>
    <dbReference type="NCBI Taxonomy" id="428564"/>
    <lineage>
        <taxon>Eukaryota</taxon>
        <taxon>Metazoa</taxon>
        <taxon>Ecdysozoa</taxon>
        <taxon>Arthropoda</taxon>
        <taxon>Hexapoda</taxon>
        <taxon>Insecta</taxon>
        <taxon>Pterygota</taxon>
        <taxon>Neoptera</taxon>
        <taxon>Paraneoptera</taxon>
        <taxon>Hemiptera</taxon>
        <taxon>Sternorrhyncha</taxon>
        <taxon>Psylloidea</taxon>
        <taxon>Psyllidae</taxon>
        <taxon>Psyllinae</taxon>
        <taxon>Cacopsylla</taxon>
    </lineage>
</organism>
<dbReference type="AlphaFoldDB" id="A0A8D8Z8Y3"/>
<evidence type="ECO:0000313" key="1">
    <source>
        <dbReference type="EMBL" id="CAG6743090.1"/>
    </source>
</evidence>
<dbReference type="EMBL" id="HBUF01443080">
    <property type="protein sequence ID" value="CAG6743090.1"/>
    <property type="molecule type" value="Transcribed_RNA"/>
</dbReference>
<proteinExistence type="predicted"/>
<reference evidence="1" key="1">
    <citation type="submission" date="2021-05" db="EMBL/GenBank/DDBJ databases">
        <authorList>
            <person name="Alioto T."/>
            <person name="Alioto T."/>
            <person name="Gomez Garrido J."/>
        </authorList>
    </citation>
    <scope>NUCLEOTIDE SEQUENCE</scope>
</reference>
<protein>
    <submittedName>
        <fullName evidence="1">Uncharacterized protein</fullName>
    </submittedName>
</protein>
<sequence>MKCLEEKFLIMKCLEEMFLIIKCLEEKYLIMKCLEEKFLIMKCLDEKFLIMGERIERADVWCVVFQTKGKCKADGVTFYKSHHIITALWHGLHTTLIPPI</sequence>
<name>A0A8D8Z8Y3_9HEMI</name>
<accession>A0A8D8Z8Y3</accession>